<dbReference type="EMBL" id="HBGW01012105">
    <property type="protein sequence ID" value="CAD9514230.1"/>
    <property type="molecule type" value="Transcribed_RNA"/>
</dbReference>
<sequence>MGKPAPAQKAMKAKKVLKAGKAKPRRLLHSKGSLRSVLAELVMGGGKVSSKDAESAMAAFAPEMRAGWPLKKGKADPKKWRTIEDVPVHVDFTRRPWLPPDWTQGIKRTHGGNTYTVYMPPGEIRTFYHQWQAEEYLGKKLTTAEGFSGQLHMAELARKQVPLEDDAFLKLLSKQERAHLVDSSKFHVCIVSARRAQTSEGARDIAGVQYAFTSMGVTPTWYVDAGSLAAYKSLGLRAKVGGKLTPARNMALDDAQRANKICVQCSDDLSQWQYRVGEQAQDRSMDGLNAAHRQARSFDISPVAAARFILAKMRSAPGDRPPKLGGAYILGDCSRTWGGEAFSRAHFILGDFFVADVGSSLRFDERLTLKEDYDFVAQHIQEHGSVMRCNRLTFSAKHYSNAGGAVDNRDDAGVKEQANMAILFEKWPRAIFPHNTRKNEVMLRWPAEGSAKELEGAAVPERLLARTGLAASSLIVATAKVPRVQYMAKRVRKVAGHTVGHAMSLLVPNAKGKACKYTCTDLKYDVRLGFLELRGPA</sequence>
<proteinExistence type="predicted"/>
<name>A0A6U6I0K2_9DINO</name>
<accession>A0A6U6I0K2</accession>
<organism evidence="1">
    <name type="scientific">Zooxanthella nutricula</name>
    <dbReference type="NCBI Taxonomy" id="1333877"/>
    <lineage>
        <taxon>Eukaryota</taxon>
        <taxon>Sar</taxon>
        <taxon>Alveolata</taxon>
        <taxon>Dinophyceae</taxon>
        <taxon>Peridiniales</taxon>
        <taxon>Peridiniales incertae sedis</taxon>
        <taxon>Zooxanthella</taxon>
    </lineage>
</organism>
<gene>
    <name evidence="1" type="ORF">BRAN1462_LOCUS7672</name>
</gene>
<evidence type="ECO:0000313" key="1">
    <source>
        <dbReference type="EMBL" id="CAD9514230.1"/>
    </source>
</evidence>
<reference evidence="1" key="1">
    <citation type="submission" date="2021-01" db="EMBL/GenBank/DDBJ databases">
        <authorList>
            <person name="Corre E."/>
            <person name="Pelletier E."/>
            <person name="Niang G."/>
            <person name="Scheremetjew M."/>
            <person name="Finn R."/>
            <person name="Kale V."/>
            <person name="Holt S."/>
            <person name="Cochrane G."/>
            <person name="Meng A."/>
            <person name="Brown T."/>
            <person name="Cohen L."/>
        </authorList>
    </citation>
    <scope>NUCLEOTIDE SEQUENCE</scope>
    <source>
        <strain evidence="1">RCC3387</strain>
    </source>
</reference>
<protein>
    <submittedName>
        <fullName evidence="1">Uncharacterized protein</fullName>
    </submittedName>
</protein>
<dbReference type="AlphaFoldDB" id="A0A6U6I0K2"/>